<organism evidence="2 3">
    <name type="scientific">Pseudonocardia adelaidensis</name>
    <dbReference type="NCBI Taxonomy" id="648754"/>
    <lineage>
        <taxon>Bacteria</taxon>
        <taxon>Bacillati</taxon>
        <taxon>Actinomycetota</taxon>
        <taxon>Actinomycetes</taxon>
        <taxon>Pseudonocardiales</taxon>
        <taxon>Pseudonocardiaceae</taxon>
        <taxon>Pseudonocardia</taxon>
    </lineage>
</organism>
<evidence type="ECO:0008006" key="4">
    <source>
        <dbReference type="Google" id="ProtNLM"/>
    </source>
</evidence>
<gene>
    <name evidence="2" type="ORF">GCM10023320_68570</name>
</gene>
<dbReference type="EMBL" id="BAABJO010000035">
    <property type="protein sequence ID" value="GAA5136812.1"/>
    <property type="molecule type" value="Genomic_DNA"/>
</dbReference>
<reference evidence="3" key="1">
    <citation type="journal article" date="2019" name="Int. J. Syst. Evol. Microbiol.">
        <title>The Global Catalogue of Microorganisms (GCM) 10K type strain sequencing project: providing services to taxonomists for standard genome sequencing and annotation.</title>
        <authorList>
            <consortium name="The Broad Institute Genomics Platform"/>
            <consortium name="The Broad Institute Genome Sequencing Center for Infectious Disease"/>
            <person name="Wu L."/>
            <person name="Ma J."/>
        </authorList>
    </citation>
    <scope>NUCLEOTIDE SEQUENCE [LARGE SCALE GENOMIC DNA]</scope>
    <source>
        <strain evidence="3">JCM 18302</strain>
    </source>
</reference>
<accession>A0ABP9NY69</accession>
<evidence type="ECO:0000313" key="2">
    <source>
        <dbReference type="EMBL" id="GAA5136812.1"/>
    </source>
</evidence>
<name>A0ABP9NY69_9PSEU</name>
<feature type="region of interest" description="Disordered" evidence="1">
    <location>
        <begin position="92"/>
        <end position="117"/>
    </location>
</feature>
<comment type="caution">
    <text evidence="2">The sequence shown here is derived from an EMBL/GenBank/DDBJ whole genome shotgun (WGS) entry which is preliminary data.</text>
</comment>
<evidence type="ECO:0000313" key="3">
    <source>
        <dbReference type="Proteomes" id="UP001500804"/>
    </source>
</evidence>
<protein>
    <recommendedName>
        <fullName evidence="4">Class F sortase</fullName>
    </recommendedName>
</protein>
<sequence length="159" mass="16047">MRARAVLIALVTELGLLLAVAVLRPAGVRTDPAPAAAPVAATAFHAPVSARAEAPEMPGEPVRVRVGAVDVDSPVAPDGVARGAGWRFRTTCGRSAGTASGRTQGGGGVGRTRRNVDDREQGAGAFFRLGELTAGDAVVVDLADGSADIDRARGRASAV</sequence>
<dbReference type="Proteomes" id="UP001500804">
    <property type="component" value="Unassembled WGS sequence"/>
</dbReference>
<proteinExistence type="predicted"/>
<keyword evidence="3" id="KW-1185">Reference proteome</keyword>
<evidence type="ECO:0000256" key="1">
    <source>
        <dbReference type="SAM" id="MobiDB-lite"/>
    </source>
</evidence>